<evidence type="ECO:0000256" key="3">
    <source>
        <dbReference type="ARBA" id="ARBA00023235"/>
    </source>
</evidence>
<evidence type="ECO:0000256" key="1">
    <source>
        <dbReference type="ARBA" id="ARBA00001096"/>
    </source>
</evidence>
<dbReference type="InterPro" id="IPR025532">
    <property type="entry name" value="G6P_1-epimerase"/>
</dbReference>
<keyword evidence="7" id="KW-1185">Reference proteome</keyword>
<evidence type="ECO:0000256" key="5">
    <source>
        <dbReference type="PIRSR" id="PIRSR016020-1"/>
    </source>
</evidence>
<name>A0A3D8V852_9GAMM</name>
<evidence type="ECO:0000256" key="4">
    <source>
        <dbReference type="PIRNR" id="PIRNR016020"/>
    </source>
</evidence>
<dbReference type="PANTHER" id="PTHR11122:SF13">
    <property type="entry name" value="GLUCOSE-6-PHOSPHATE 1-EPIMERASE"/>
    <property type="match status" value="1"/>
</dbReference>
<dbReference type="CDD" id="cd09020">
    <property type="entry name" value="D-hex-6-P-epi_like"/>
    <property type="match status" value="1"/>
</dbReference>
<keyword evidence="3 4" id="KW-0413">Isomerase</keyword>
<dbReference type="AlphaFoldDB" id="A0A3D8V852"/>
<gene>
    <name evidence="6" type="ORF">DX912_17100</name>
</gene>
<organism evidence="6 7">
    <name type="scientific">Lysobacter soli</name>
    <dbReference type="NCBI Taxonomy" id="453783"/>
    <lineage>
        <taxon>Bacteria</taxon>
        <taxon>Pseudomonadati</taxon>
        <taxon>Pseudomonadota</taxon>
        <taxon>Gammaproteobacteria</taxon>
        <taxon>Lysobacterales</taxon>
        <taxon>Lysobacteraceae</taxon>
        <taxon>Lysobacter</taxon>
    </lineage>
</organism>
<dbReference type="SUPFAM" id="SSF74650">
    <property type="entry name" value="Galactose mutarotase-like"/>
    <property type="match status" value="1"/>
</dbReference>
<evidence type="ECO:0000313" key="6">
    <source>
        <dbReference type="EMBL" id="RDY65545.1"/>
    </source>
</evidence>
<comment type="similarity">
    <text evidence="2 4">Belongs to the glucose-6-phosphate 1-epimerase family.</text>
</comment>
<dbReference type="GO" id="GO:0005975">
    <property type="term" value="P:carbohydrate metabolic process"/>
    <property type="evidence" value="ECO:0007669"/>
    <property type="project" value="InterPro"/>
</dbReference>
<dbReference type="InterPro" id="IPR008183">
    <property type="entry name" value="Aldose_1/G6P_1-epimerase"/>
</dbReference>
<dbReference type="Proteomes" id="UP000256829">
    <property type="component" value="Unassembled WGS sequence"/>
</dbReference>
<accession>A0A3D8V852</accession>
<dbReference type="InterPro" id="IPR011013">
    <property type="entry name" value="Gal_mutarotase_sf_dom"/>
</dbReference>
<sequence>MPAFFVWGVPNARTRRRDVGHDAAQSLRRSAMPLSIEPFEQRGRSCVRLRHSSGATTDVSLHGANVLSWKPSPARERLYLSPNASLTPGTAIRGGIPVIFPQFGARGALVKHGFARLLEWHFAGLQDATPFGESAVFELDDDEHTRSLWPVRFGARLHVALGADALQVGLEVLNRDDAPFAFTAALHTYLRVAKLAAVELDGLESTPYEDSARNGAAMPASNAPIRFEGELDRIYAAAPRSLRLRDGDSTLHIESEGFRDAVVWNPGATLAASMGDLGAGEHLRFVCVEAATVVEPVTLAPGERWLGVQRLRE</sequence>
<reference evidence="6 7" key="1">
    <citation type="submission" date="2018-08" db="EMBL/GenBank/DDBJ databases">
        <title>Lysobacter soli KCTC 22011, whole genome shotgun sequence.</title>
        <authorList>
            <person name="Zhang X."/>
            <person name="Feng G."/>
            <person name="Zhu H."/>
        </authorList>
    </citation>
    <scope>NUCLEOTIDE SEQUENCE [LARGE SCALE GENOMIC DNA]</scope>
    <source>
        <strain evidence="6 7">KCTC 22011</strain>
    </source>
</reference>
<comment type="caution">
    <text evidence="6">The sequence shown here is derived from an EMBL/GenBank/DDBJ whole genome shotgun (WGS) entry which is preliminary data.</text>
</comment>
<proteinExistence type="inferred from homology"/>
<feature type="active site" evidence="5">
    <location>
        <position position="289"/>
    </location>
</feature>
<protein>
    <recommendedName>
        <fullName evidence="4">Putative glucose-6-phosphate 1-epimerase</fullName>
        <ecNumber evidence="4">5.1.3.15</ecNumber>
    </recommendedName>
</protein>
<dbReference type="Pfam" id="PF01263">
    <property type="entry name" value="Aldose_epim"/>
    <property type="match status" value="1"/>
</dbReference>
<dbReference type="PANTHER" id="PTHR11122">
    <property type="entry name" value="APOSPORY-ASSOCIATED PROTEIN C-RELATED"/>
    <property type="match status" value="1"/>
</dbReference>
<dbReference type="EMBL" id="QTJR01000017">
    <property type="protein sequence ID" value="RDY65545.1"/>
    <property type="molecule type" value="Genomic_DNA"/>
</dbReference>
<dbReference type="EC" id="5.1.3.15" evidence="4"/>
<comment type="catalytic activity">
    <reaction evidence="1">
        <text>alpha-D-glucose 6-phosphate = beta-D-glucose 6-phosphate</text>
        <dbReference type="Rhea" id="RHEA:16249"/>
        <dbReference type="ChEBI" id="CHEBI:58225"/>
        <dbReference type="ChEBI" id="CHEBI:58247"/>
        <dbReference type="EC" id="5.1.3.15"/>
    </reaction>
</comment>
<dbReference type="InterPro" id="IPR014718">
    <property type="entry name" value="GH-type_carb-bd"/>
</dbReference>
<dbReference type="GO" id="GO:0005737">
    <property type="term" value="C:cytoplasm"/>
    <property type="evidence" value="ECO:0007669"/>
    <property type="project" value="TreeGrafter"/>
</dbReference>
<feature type="active site" evidence="5">
    <location>
        <position position="187"/>
    </location>
</feature>
<evidence type="ECO:0000256" key="2">
    <source>
        <dbReference type="ARBA" id="ARBA00005866"/>
    </source>
</evidence>
<dbReference type="GO" id="GO:0047938">
    <property type="term" value="F:glucose-6-phosphate 1-epimerase activity"/>
    <property type="evidence" value="ECO:0007669"/>
    <property type="project" value="UniProtKB-UniRule"/>
</dbReference>
<evidence type="ECO:0000313" key="7">
    <source>
        <dbReference type="Proteomes" id="UP000256829"/>
    </source>
</evidence>
<dbReference type="GO" id="GO:0030246">
    <property type="term" value="F:carbohydrate binding"/>
    <property type="evidence" value="ECO:0007669"/>
    <property type="project" value="UniProtKB-UniRule"/>
</dbReference>
<dbReference type="Gene3D" id="2.70.98.10">
    <property type="match status" value="1"/>
</dbReference>
<dbReference type="PIRSF" id="PIRSF016020">
    <property type="entry name" value="PHexose_mutarotase"/>
    <property type="match status" value="1"/>
</dbReference>